<evidence type="ECO:0000313" key="11">
    <source>
        <dbReference type="EMBL" id="KFM61903.1"/>
    </source>
</evidence>
<dbReference type="FunFam" id="3.90.470.20:FF:000003">
    <property type="entry name" value="L-aminoadipate-semialdehyde dehydrogenase-phosphopantetheinyl transferase"/>
    <property type="match status" value="1"/>
</dbReference>
<comment type="catalytic activity">
    <reaction evidence="7">
        <text>apo-[ACP] + CoA = holo-[ACP] + adenosine 3',5'-bisphosphate + H(+)</text>
        <dbReference type="Rhea" id="RHEA:12068"/>
        <dbReference type="Rhea" id="RHEA-COMP:9685"/>
        <dbReference type="Rhea" id="RHEA-COMP:9690"/>
        <dbReference type="ChEBI" id="CHEBI:15378"/>
        <dbReference type="ChEBI" id="CHEBI:29999"/>
        <dbReference type="ChEBI" id="CHEBI:57287"/>
        <dbReference type="ChEBI" id="CHEBI:58343"/>
        <dbReference type="ChEBI" id="CHEBI:64479"/>
        <dbReference type="EC" id="2.7.8.7"/>
    </reaction>
    <physiologicalReaction direction="left-to-right" evidence="7">
        <dbReference type="Rhea" id="RHEA:12069"/>
    </physiologicalReaction>
</comment>
<dbReference type="Pfam" id="PF01648">
    <property type="entry name" value="ACPS"/>
    <property type="match status" value="1"/>
</dbReference>
<feature type="non-terminal residue" evidence="11">
    <location>
        <position position="287"/>
    </location>
</feature>
<evidence type="ECO:0000256" key="1">
    <source>
        <dbReference type="ARBA" id="ARBA00006195"/>
    </source>
</evidence>
<dbReference type="InterPro" id="IPR055066">
    <property type="entry name" value="AASDHPPT_N"/>
</dbReference>
<evidence type="ECO:0000256" key="8">
    <source>
        <dbReference type="ARBA" id="ARBA00048794"/>
    </source>
</evidence>
<evidence type="ECO:0000259" key="10">
    <source>
        <dbReference type="Pfam" id="PF22624"/>
    </source>
</evidence>
<evidence type="ECO:0000256" key="7">
    <source>
        <dbReference type="ARBA" id="ARBA00048641"/>
    </source>
</evidence>
<dbReference type="SUPFAM" id="SSF56214">
    <property type="entry name" value="4'-phosphopantetheinyl transferase"/>
    <property type="match status" value="2"/>
</dbReference>
<sequence>MSNFPSASIRWAFNVREWIPTRDQLRLALQCVQKEEKERCYKFVFVEDCKSSVVGRLLMRKAASEALDIQYDKVVFARTESGKPYLIRKNGKDFYFNISHNGDYCVLASELNFNIGIDVMKMEYKGRSITLPEYFNLMRKQFSTYEWDFIMLPSLEREQLQRFYRLWCLKESYVKATGTGIAFDLKTLSFSCQTPLLKQNVITTDTKVYLKDKFQSEWKFEETLLDASHCVAVALELTQKNVQHAIPENRQMNFTFLTFEELVRHSKPFETVTESFWEDFKSKDKKC</sequence>
<dbReference type="GO" id="GO:0000287">
    <property type="term" value="F:magnesium ion binding"/>
    <property type="evidence" value="ECO:0007669"/>
    <property type="project" value="InterPro"/>
</dbReference>
<dbReference type="GO" id="GO:0005829">
    <property type="term" value="C:cytosol"/>
    <property type="evidence" value="ECO:0007669"/>
    <property type="project" value="TreeGrafter"/>
</dbReference>
<feature type="domain" description="4'-phosphopantetheinyl transferase" evidence="9">
    <location>
        <begin position="115"/>
        <end position="234"/>
    </location>
</feature>
<dbReference type="PANTHER" id="PTHR12215">
    <property type="entry name" value="PHOSPHOPANTETHEINE TRANSFERASE"/>
    <property type="match status" value="1"/>
</dbReference>
<dbReference type="InterPro" id="IPR050559">
    <property type="entry name" value="P-Pant_transferase_sf"/>
</dbReference>
<dbReference type="Pfam" id="PF22624">
    <property type="entry name" value="AASDHPPT_N"/>
    <property type="match status" value="1"/>
</dbReference>
<dbReference type="AlphaFoldDB" id="A0A087T9W4"/>
<organism evidence="11 12">
    <name type="scientific">Stegodyphus mimosarum</name>
    <name type="common">African social velvet spider</name>
    <dbReference type="NCBI Taxonomy" id="407821"/>
    <lineage>
        <taxon>Eukaryota</taxon>
        <taxon>Metazoa</taxon>
        <taxon>Ecdysozoa</taxon>
        <taxon>Arthropoda</taxon>
        <taxon>Chelicerata</taxon>
        <taxon>Arachnida</taxon>
        <taxon>Araneae</taxon>
        <taxon>Araneomorphae</taxon>
        <taxon>Entelegynae</taxon>
        <taxon>Eresoidea</taxon>
        <taxon>Eresidae</taxon>
        <taxon>Stegodyphus</taxon>
    </lineage>
</organism>
<dbReference type="EC" id="2.7.8.7" evidence="2"/>
<dbReference type="InterPro" id="IPR008278">
    <property type="entry name" value="4-PPantetheinyl_Trfase_dom"/>
</dbReference>
<evidence type="ECO:0000256" key="4">
    <source>
        <dbReference type="ARBA" id="ARBA00022679"/>
    </source>
</evidence>
<comment type="catalytic activity">
    <reaction evidence="8">
        <text>apo-[ACP] + acetyl-CoA = acetyl-[ACP] + adenosine 3',5'-bisphosphate + H(+)</text>
        <dbReference type="Rhea" id="RHEA:46564"/>
        <dbReference type="Rhea" id="RHEA-COMP:9621"/>
        <dbReference type="Rhea" id="RHEA-COMP:9690"/>
        <dbReference type="ChEBI" id="CHEBI:15378"/>
        <dbReference type="ChEBI" id="CHEBI:29999"/>
        <dbReference type="ChEBI" id="CHEBI:57288"/>
        <dbReference type="ChEBI" id="CHEBI:58343"/>
        <dbReference type="ChEBI" id="CHEBI:78446"/>
    </reaction>
    <physiologicalReaction direction="left-to-right" evidence="8">
        <dbReference type="Rhea" id="RHEA:46565"/>
    </physiologicalReaction>
</comment>
<dbReference type="Proteomes" id="UP000054359">
    <property type="component" value="Unassembled WGS sequence"/>
</dbReference>
<dbReference type="OMA" id="WVFEESL"/>
<gene>
    <name evidence="11" type="ORF">X975_03578</name>
</gene>
<dbReference type="GO" id="GO:0019878">
    <property type="term" value="P:lysine biosynthetic process via aminoadipic acid"/>
    <property type="evidence" value="ECO:0007669"/>
    <property type="project" value="TreeGrafter"/>
</dbReference>
<comment type="similarity">
    <text evidence="1">Belongs to the P-Pant transferase superfamily. AcpS family.</text>
</comment>
<evidence type="ECO:0000259" key="9">
    <source>
        <dbReference type="Pfam" id="PF01648"/>
    </source>
</evidence>
<evidence type="ECO:0000256" key="5">
    <source>
        <dbReference type="ARBA" id="ARBA00030484"/>
    </source>
</evidence>
<evidence type="ECO:0000256" key="3">
    <source>
        <dbReference type="ARBA" id="ARBA00016301"/>
    </source>
</evidence>
<evidence type="ECO:0000256" key="2">
    <source>
        <dbReference type="ARBA" id="ARBA00013172"/>
    </source>
</evidence>
<name>A0A087T9W4_STEMI</name>
<evidence type="ECO:0000256" key="6">
    <source>
        <dbReference type="ARBA" id="ARBA00033443"/>
    </source>
</evidence>
<dbReference type="EMBL" id="KK114205">
    <property type="protein sequence ID" value="KFM61903.1"/>
    <property type="molecule type" value="Genomic_DNA"/>
</dbReference>
<accession>A0A087T9W4</accession>
<dbReference type="Gene3D" id="3.90.470.20">
    <property type="entry name" value="4'-phosphopantetheinyl transferase domain"/>
    <property type="match status" value="2"/>
</dbReference>
<feature type="domain" description="4'-phosphopantetheinyl transferase N-terminal" evidence="10">
    <location>
        <begin position="17"/>
        <end position="111"/>
    </location>
</feature>
<keyword evidence="12" id="KW-1185">Reference proteome</keyword>
<proteinExistence type="inferred from homology"/>
<dbReference type="STRING" id="407821.A0A087T9W4"/>
<protein>
    <recommendedName>
        <fullName evidence="3">L-aminoadipate-semialdehyde dehydrogenase-phosphopantetheinyl transferase</fullName>
        <ecNumber evidence="2">2.7.8.7</ecNumber>
    </recommendedName>
    <alternativeName>
        <fullName evidence="5">4'-phosphopantetheinyl transferase</fullName>
    </alternativeName>
    <alternativeName>
        <fullName evidence="6">Alpha-aminoadipic semialdehyde dehydrogenase-phosphopantetheinyl transferase</fullName>
    </alternativeName>
</protein>
<reference evidence="11 12" key="1">
    <citation type="submission" date="2013-11" db="EMBL/GenBank/DDBJ databases">
        <title>Genome sequencing of Stegodyphus mimosarum.</title>
        <authorList>
            <person name="Bechsgaard J."/>
        </authorList>
    </citation>
    <scope>NUCLEOTIDE SEQUENCE [LARGE SCALE GENOMIC DNA]</scope>
</reference>
<dbReference type="GO" id="GO:0008897">
    <property type="term" value="F:holo-[acyl-carrier-protein] synthase activity"/>
    <property type="evidence" value="ECO:0007669"/>
    <property type="project" value="UniProtKB-EC"/>
</dbReference>
<evidence type="ECO:0000313" key="12">
    <source>
        <dbReference type="Proteomes" id="UP000054359"/>
    </source>
</evidence>
<dbReference type="OrthoDB" id="26719at2759"/>
<dbReference type="InterPro" id="IPR037143">
    <property type="entry name" value="4-PPantetheinyl_Trfase_dom_sf"/>
</dbReference>
<dbReference type="PANTHER" id="PTHR12215:SF10">
    <property type="entry name" value="L-AMINOADIPATE-SEMIALDEHYDE DEHYDROGENASE-PHOSPHOPANTETHEINYL TRANSFERASE"/>
    <property type="match status" value="1"/>
</dbReference>
<keyword evidence="4 11" id="KW-0808">Transferase</keyword>